<protein>
    <submittedName>
        <fullName evidence="1">Uncharacterized protein</fullName>
    </submittedName>
</protein>
<evidence type="ECO:0000313" key="2">
    <source>
        <dbReference type="Proteomes" id="UP000287394"/>
    </source>
</evidence>
<name>A0A9N7L1Q8_9BACT</name>
<evidence type="ECO:0000313" key="1">
    <source>
        <dbReference type="EMBL" id="BDI29836.1"/>
    </source>
</evidence>
<organism evidence="1 2">
    <name type="scientific">Capsulimonas corticalis</name>
    <dbReference type="NCBI Taxonomy" id="2219043"/>
    <lineage>
        <taxon>Bacteria</taxon>
        <taxon>Bacillati</taxon>
        <taxon>Armatimonadota</taxon>
        <taxon>Armatimonadia</taxon>
        <taxon>Capsulimonadales</taxon>
        <taxon>Capsulimonadaceae</taxon>
        <taxon>Capsulimonas</taxon>
    </lineage>
</organism>
<keyword evidence="2" id="KW-1185">Reference proteome</keyword>
<dbReference type="EMBL" id="AP025739">
    <property type="protein sequence ID" value="BDI29836.1"/>
    <property type="molecule type" value="Genomic_DNA"/>
</dbReference>
<gene>
    <name evidence="1" type="ORF">CCAX7_18870</name>
</gene>
<reference evidence="1 2" key="1">
    <citation type="journal article" date="2019" name="Int. J. Syst. Evol. Microbiol.">
        <title>Capsulimonas corticalis gen. nov., sp. nov., an aerobic capsulated bacterium, of a novel bacterial order, Capsulimonadales ord. nov., of the class Armatimonadia of the phylum Armatimonadetes.</title>
        <authorList>
            <person name="Li J."/>
            <person name="Kudo C."/>
            <person name="Tonouchi A."/>
        </authorList>
    </citation>
    <scope>NUCLEOTIDE SEQUENCE [LARGE SCALE GENOMIC DNA]</scope>
    <source>
        <strain evidence="1 2">AX-7</strain>
    </source>
</reference>
<sequence length="130" mass="14319">MAVVADAANVSGEGKLNILGIFEDLYAPTLPAVHPIMVLAVSMRAEMQEQGMKHMLEVKLIDADGHTVNYVGPLPFEAVIPPSARAINIPMIIHLTNLKFEKFGNYRFDLYLNGDLLKEVPLTLSQTRTS</sequence>
<accession>A0A9N7L1Q8</accession>
<dbReference type="InterPro" id="IPR054221">
    <property type="entry name" value="DUF6941"/>
</dbReference>
<dbReference type="Proteomes" id="UP000287394">
    <property type="component" value="Chromosome"/>
</dbReference>
<dbReference type="Pfam" id="PF22091">
    <property type="entry name" value="DUF6941"/>
    <property type="match status" value="1"/>
</dbReference>
<proteinExistence type="predicted"/>
<dbReference type="KEGG" id="ccot:CCAX7_18870"/>
<dbReference type="AlphaFoldDB" id="A0A9N7L1Q8"/>